<proteinExistence type="predicted"/>
<evidence type="ECO:0000313" key="1">
    <source>
        <dbReference type="EMBL" id="JAH91561.1"/>
    </source>
</evidence>
<accession>A0A0E9WMM8</accession>
<organism evidence="1">
    <name type="scientific">Anguilla anguilla</name>
    <name type="common">European freshwater eel</name>
    <name type="synonym">Muraena anguilla</name>
    <dbReference type="NCBI Taxonomy" id="7936"/>
    <lineage>
        <taxon>Eukaryota</taxon>
        <taxon>Metazoa</taxon>
        <taxon>Chordata</taxon>
        <taxon>Craniata</taxon>
        <taxon>Vertebrata</taxon>
        <taxon>Euteleostomi</taxon>
        <taxon>Actinopterygii</taxon>
        <taxon>Neopterygii</taxon>
        <taxon>Teleostei</taxon>
        <taxon>Anguilliformes</taxon>
        <taxon>Anguillidae</taxon>
        <taxon>Anguilla</taxon>
    </lineage>
</organism>
<reference evidence="1" key="2">
    <citation type="journal article" date="2015" name="Fish Shellfish Immunol.">
        <title>Early steps in the European eel (Anguilla anguilla)-Vibrio vulnificus interaction in the gills: Role of the RtxA13 toxin.</title>
        <authorList>
            <person name="Callol A."/>
            <person name="Pajuelo D."/>
            <person name="Ebbesson L."/>
            <person name="Teles M."/>
            <person name="MacKenzie S."/>
            <person name="Amaro C."/>
        </authorList>
    </citation>
    <scope>NUCLEOTIDE SEQUENCE</scope>
</reference>
<reference evidence="1" key="1">
    <citation type="submission" date="2014-11" db="EMBL/GenBank/DDBJ databases">
        <authorList>
            <person name="Amaro Gonzalez C."/>
        </authorList>
    </citation>
    <scope>NUCLEOTIDE SEQUENCE</scope>
</reference>
<sequence>MVQTGGARGLNNPPLETWFSVLCLSVIPKVLDRGQPCKRHHYCNNIIHNFIIAE</sequence>
<dbReference type="AlphaFoldDB" id="A0A0E9WMM8"/>
<protein>
    <submittedName>
        <fullName evidence="1">Uncharacterized protein</fullName>
    </submittedName>
</protein>
<name>A0A0E9WMM8_ANGAN</name>
<dbReference type="EMBL" id="GBXM01017016">
    <property type="protein sequence ID" value="JAH91561.1"/>
    <property type="molecule type" value="Transcribed_RNA"/>
</dbReference>